<organism evidence="2 3">
    <name type="scientific">Vreelandella sulfidaeris</name>
    <dbReference type="NCBI Taxonomy" id="115553"/>
    <lineage>
        <taxon>Bacteria</taxon>
        <taxon>Pseudomonadati</taxon>
        <taxon>Pseudomonadota</taxon>
        <taxon>Gammaproteobacteria</taxon>
        <taxon>Oceanospirillales</taxon>
        <taxon>Halomonadaceae</taxon>
        <taxon>Vreelandella</taxon>
    </lineage>
</organism>
<proteinExistence type="predicted"/>
<keyword evidence="1" id="KW-1133">Transmembrane helix</keyword>
<dbReference type="AlphaFoldDB" id="A0A455UQ59"/>
<evidence type="ECO:0000313" key="2">
    <source>
        <dbReference type="EMBL" id="BBI65064.1"/>
    </source>
</evidence>
<keyword evidence="1" id="KW-0812">Transmembrane</keyword>
<evidence type="ECO:0000313" key="3">
    <source>
        <dbReference type="Proteomes" id="UP000320231"/>
    </source>
</evidence>
<sequence>MTWGVGGVARIGQGELPAETVIGEHVRLGSQWIILSRAFHSGAATSAELLETLDFRQKLTNCAKPSRIGVALMKPRYWLTSGNSLNVLIVWVVGWGLMPSLSDPIRRVLYLQKPEVITQQKRW</sequence>
<protein>
    <submittedName>
        <fullName evidence="2">Uncharacterized protein</fullName>
    </submittedName>
</protein>
<keyword evidence="1" id="KW-0472">Membrane</keyword>
<evidence type="ECO:0000256" key="1">
    <source>
        <dbReference type="SAM" id="Phobius"/>
    </source>
</evidence>
<feature type="transmembrane region" description="Helical" evidence="1">
    <location>
        <begin position="77"/>
        <end position="98"/>
    </location>
</feature>
<gene>
    <name evidence="2" type="ORF">HSBAA_63700</name>
</gene>
<dbReference type="Proteomes" id="UP000320231">
    <property type="component" value="Chromosome"/>
</dbReference>
<dbReference type="EMBL" id="AP019514">
    <property type="protein sequence ID" value="BBI65064.1"/>
    <property type="molecule type" value="Genomic_DNA"/>
</dbReference>
<accession>A0A455UQ59</accession>
<reference evidence="2 3" key="1">
    <citation type="journal article" date="2019" name="Microbiol. Resour. Announc.">
        <title>Complete Genome Sequence of Halomonas sulfidaeris Strain Esulfide1 Isolated from a Metal Sulfide Rock at a Depth of 2,200 Meters, Obtained Using Nanopore Sequencing.</title>
        <authorList>
            <person name="Saito M."/>
            <person name="Nishigata A."/>
            <person name="Galipon J."/>
            <person name="Arakawa K."/>
        </authorList>
    </citation>
    <scope>NUCLEOTIDE SEQUENCE [LARGE SCALE GENOMIC DNA]</scope>
    <source>
        <strain evidence="2 3">ATCC BAA-803</strain>
    </source>
</reference>
<name>A0A455UQ59_9GAMM</name>
<dbReference type="KEGG" id="hsr:HSBAA_63700"/>